<reference evidence="3 4" key="1">
    <citation type="submission" date="2019-09" db="EMBL/GenBank/DDBJ databases">
        <title>Salinarimonas rosea gen. nov., sp. nov., a new member of the a-2 subgroup of the Proteobacteria.</title>
        <authorList>
            <person name="Liu J."/>
        </authorList>
    </citation>
    <scope>NUCLEOTIDE SEQUENCE [LARGE SCALE GENOMIC DNA]</scope>
    <source>
        <strain evidence="3 4">BN140002</strain>
    </source>
</reference>
<reference evidence="3 4" key="2">
    <citation type="submission" date="2019-09" db="EMBL/GenBank/DDBJ databases">
        <authorList>
            <person name="Jin C."/>
        </authorList>
    </citation>
    <scope>NUCLEOTIDE SEQUENCE [LARGE SCALE GENOMIC DNA]</scope>
    <source>
        <strain evidence="3 4">BN140002</strain>
    </source>
</reference>
<feature type="region of interest" description="Disordered" evidence="1">
    <location>
        <begin position="45"/>
        <end position="88"/>
    </location>
</feature>
<feature type="compositionally biased region" description="Basic and acidic residues" evidence="1">
    <location>
        <begin position="1"/>
        <end position="11"/>
    </location>
</feature>
<evidence type="ECO:0000256" key="2">
    <source>
        <dbReference type="SAM" id="SignalP"/>
    </source>
</evidence>
<sequence>MRPPWRGDPRKVTLPRSDPLRRPPMRVLATLTAASALILAGAAFAQSPPPAPGAPPASGAPQDGNAARPGDADARGQRPRLSREDRGALVDARIAGIQAGLKLTPEQQRLFGPVEQALRAQARERAERMDERRGERGAQSLDLMQRLDRQAERTRERAESVQALAGAMRPFWASLNEDQKRLLPVLMRGGAGRGHDHHGGRYRHGGMPDGMHHGMPMGPRRS</sequence>
<dbReference type="OrthoDB" id="8451554at2"/>
<gene>
    <name evidence="3" type="ORF">F0L46_09805</name>
</gene>
<proteinExistence type="predicted"/>
<dbReference type="Proteomes" id="UP000323142">
    <property type="component" value="Unassembled WGS sequence"/>
</dbReference>
<dbReference type="EMBL" id="VUOA01000019">
    <property type="protein sequence ID" value="KAA2237286.1"/>
    <property type="molecule type" value="Genomic_DNA"/>
</dbReference>
<protein>
    <submittedName>
        <fullName evidence="3">LTXXQ motif family protein</fullName>
    </submittedName>
</protein>
<dbReference type="InterPro" id="IPR012899">
    <property type="entry name" value="LTXXQ"/>
</dbReference>
<feature type="compositionally biased region" description="Low complexity" evidence="1">
    <location>
        <begin position="213"/>
        <end position="222"/>
    </location>
</feature>
<evidence type="ECO:0000313" key="4">
    <source>
        <dbReference type="Proteomes" id="UP000323142"/>
    </source>
</evidence>
<feature type="chain" id="PRO_5022772987" evidence="2">
    <location>
        <begin position="46"/>
        <end position="222"/>
    </location>
</feature>
<keyword evidence="4" id="KW-1185">Reference proteome</keyword>
<dbReference type="AlphaFoldDB" id="A0A5B2VFA1"/>
<comment type="caution">
    <text evidence="3">The sequence shown here is derived from an EMBL/GenBank/DDBJ whole genome shotgun (WGS) entry which is preliminary data.</text>
</comment>
<dbReference type="GO" id="GO:0042597">
    <property type="term" value="C:periplasmic space"/>
    <property type="evidence" value="ECO:0007669"/>
    <property type="project" value="InterPro"/>
</dbReference>
<feature type="signal peptide" evidence="2">
    <location>
        <begin position="1"/>
        <end position="45"/>
    </location>
</feature>
<evidence type="ECO:0000256" key="1">
    <source>
        <dbReference type="SAM" id="MobiDB-lite"/>
    </source>
</evidence>
<feature type="region of interest" description="Disordered" evidence="1">
    <location>
        <begin position="1"/>
        <end position="23"/>
    </location>
</feature>
<dbReference type="Pfam" id="PF07813">
    <property type="entry name" value="LTXXQ"/>
    <property type="match status" value="1"/>
</dbReference>
<evidence type="ECO:0000313" key="3">
    <source>
        <dbReference type="EMBL" id="KAA2237286.1"/>
    </source>
</evidence>
<keyword evidence="2" id="KW-0732">Signal</keyword>
<accession>A0A5B2VFA1</accession>
<organism evidence="3 4">
    <name type="scientific">Salinarimonas soli</name>
    <dbReference type="NCBI Taxonomy" id="1638099"/>
    <lineage>
        <taxon>Bacteria</taxon>
        <taxon>Pseudomonadati</taxon>
        <taxon>Pseudomonadota</taxon>
        <taxon>Alphaproteobacteria</taxon>
        <taxon>Hyphomicrobiales</taxon>
        <taxon>Salinarimonadaceae</taxon>
        <taxon>Salinarimonas</taxon>
    </lineage>
</organism>
<name>A0A5B2VFA1_9HYPH</name>
<feature type="region of interest" description="Disordered" evidence="1">
    <location>
        <begin position="192"/>
        <end position="222"/>
    </location>
</feature>
<feature type="compositionally biased region" description="Basic and acidic residues" evidence="1">
    <location>
        <begin position="70"/>
        <end position="88"/>
    </location>
</feature>